<accession>A0AAJ0GL67</accession>
<feature type="compositionally biased region" description="Low complexity" evidence="2">
    <location>
        <begin position="405"/>
        <end position="421"/>
    </location>
</feature>
<dbReference type="InterPro" id="IPR046757">
    <property type="entry name" value="YL1_N"/>
</dbReference>
<sequence length="694" mass="75142">MAAKEDERETSPLDDLSDIQSTSSSDAETDAATPAQVEWLATSRARRSTAGNRMRSMLANEKPAAEDDELELLFAEDDDDAGFSDDDQADASDVQMDSSSDDEDKEDNGDDLEGEKELLRQAREKRIAERKRKAQEAIPAKFRKKVRIEQPAARPPRPKKKSERTSWLPSPADMPTRASERHTTRISKQQLHQKMVSDELRRRKQLEKMEKKAKMLEAMKKPPMTQEERLAEAAVVEKRNLKSLNRWEEAEKQREEERMRKIAALKGRKLDGPVVTFWSGIQELQEGQSKHVGNLVSMEEKAPRKKRQSAAAALAAKEAETGPSTPATPGETSGANTVEPPGLKSEQPDTPGPSDTQRLPQAVAASDSGQKTSPEVTAPAPAPAPTPMAPPPIPPPPDTRAGSSGVLAAPVLAPPAGMAPPTLGGQMSMLGYHAGTKSVLAAPNAAHTGSPLSMPPATPSSAIPSPAPPIVAAPMASTPNSKATIPPPPLPSTPTINPLQTPNTKVHPPSAKPPDTPQEAPPSAAEPPRESKVTRSCIILQNFDDHAIKDKQVQTQILFGRRMNKLAKPAHPPLCVITNLPAKYRDPKTGLPYYNSYAYREIQRVHRGDYKWSRLIGAWVGRGDYAARGVPEGFLDPSKVPKAAQPILAPIDDDVETKVEEQDPKDAEEPRLEPADGVKGTEAAEAPTAQPVET</sequence>
<dbReference type="RefSeq" id="XP_062717754.1">
    <property type="nucleotide sequence ID" value="XM_062863670.1"/>
</dbReference>
<feature type="compositionally biased region" description="Basic and acidic residues" evidence="2">
    <location>
        <begin position="1"/>
        <end position="11"/>
    </location>
</feature>
<dbReference type="AlphaFoldDB" id="A0AAJ0GL67"/>
<dbReference type="PANTHER" id="PTHR13275:SF4">
    <property type="entry name" value="VACUOLAR PROTEIN SORTING-ASSOCIATED PROTEIN 72 HOMOLOG"/>
    <property type="match status" value="1"/>
</dbReference>
<feature type="compositionally biased region" description="Basic and acidic residues" evidence="2">
    <location>
        <begin position="195"/>
        <end position="206"/>
    </location>
</feature>
<dbReference type="Proteomes" id="UP001273166">
    <property type="component" value="Unassembled WGS sequence"/>
</dbReference>
<feature type="region of interest" description="Disordered" evidence="2">
    <location>
        <begin position="645"/>
        <end position="694"/>
    </location>
</feature>
<feature type="region of interest" description="Disordered" evidence="2">
    <location>
        <begin position="1"/>
        <end position="206"/>
    </location>
</feature>
<evidence type="ECO:0000256" key="1">
    <source>
        <dbReference type="ARBA" id="ARBA00006832"/>
    </source>
</evidence>
<dbReference type="Pfam" id="PF05764">
    <property type="entry name" value="YL1"/>
    <property type="match status" value="1"/>
</dbReference>
<feature type="compositionally biased region" description="Basic and acidic residues" evidence="2">
    <location>
        <begin position="115"/>
        <end position="127"/>
    </location>
</feature>
<feature type="region of interest" description="Disordered" evidence="2">
    <location>
        <begin position="443"/>
        <end position="533"/>
    </location>
</feature>
<feature type="domain" description="Vps72/YL1 C-terminal" evidence="3">
    <location>
        <begin position="573"/>
        <end position="602"/>
    </location>
</feature>
<keyword evidence="5" id="KW-1185">Reference proteome</keyword>
<organism evidence="4 5">
    <name type="scientific">Chaetomium strumarium</name>
    <dbReference type="NCBI Taxonomy" id="1170767"/>
    <lineage>
        <taxon>Eukaryota</taxon>
        <taxon>Fungi</taxon>
        <taxon>Dikarya</taxon>
        <taxon>Ascomycota</taxon>
        <taxon>Pezizomycotina</taxon>
        <taxon>Sordariomycetes</taxon>
        <taxon>Sordariomycetidae</taxon>
        <taxon>Sordariales</taxon>
        <taxon>Chaetomiaceae</taxon>
        <taxon>Chaetomium</taxon>
    </lineage>
</organism>
<feature type="compositionally biased region" description="Low complexity" evidence="2">
    <location>
        <begin position="21"/>
        <end position="35"/>
    </location>
</feature>
<feature type="compositionally biased region" description="Basic and acidic residues" evidence="2">
    <location>
        <begin position="656"/>
        <end position="676"/>
    </location>
</feature>
<evidence type="ECO:0000256" key="2">
    <source>
        <dbReference type="SAM" id="MobiDB-lite"/>
    </source>
</evidence>
<comment type="caution">
    <text evidence="4">The sequence shown here is derived from an EMBL/GenBank/DDBJ whole genome shotgun (WGS) entry which is preliminary data.</text>
</comment>
<evidence type="ECO:0000259" key="3">
    <source>
        <dbReference type="SMART" id="SM00993"/>
    </source>
</evidence>
<dbReference type="Pfam" id="PF08265">
    <property type="entry name" value="YL1_C"/>
    <property type="match status" value="1"/>
</dbReference>
<reference evidence="4" key="1">
    <citation type="journal article" date="2023" name="Mol. Phylogenet. Evol.">
        <title>Genome-scale phylogeny and comparative genomics of the fungal order Sordariales.</title>
        <authorList>
            <person name="Hensen N."/>
            <person name="Bonometti L."/>
            <person name="Westerberg I."/>
            <person name="Brannstrom I.O."/>
            <person name="Guillou S."/>
            <person name="Cros-Aarteil S."/>
            <person name="Calhoun S."/>
            <person name="Haridas S."/>
            <person name="Kuo A."/>
            <person name="Mondo S."/>
            <person name="Pangilinan J."/>
            <person name="Riley R."/>
            <person name="LaButti K."/>
            <person name="Andreopoulos B."/>
            <person name="Lipzen A."/>
            <person name="Chen C."/>
            <person name="Yan M."/>
            <person name="Daum C."/>
            <person name="Ng V."/>
            <person name="Clum A."/>
            <person name="Steindorff A."/>
            <person name="Ohm R.A."/>
            <person name="Martin F."/>
            <person name="Silar P."/>
            <person name="Natvig D.O."/>
            <person name="Lalanne C."/>
            <person name="Gautier V."/>
            <person name="Ament-Velasquez S.L."/>
            <person name="Kruys A."/>
            <person name="Hutchinson M.I."/>
            <person name="Powell A.J."/>
            <person name="Barry K."/>
            <person name="Miller A.N."/>
            <person name="Grigoriev I.V."/>
            <person name="Debuchy R."/>
            <person name="Gladieux P."/>
            <person name="Hiltunen Thoren M."/>
            <person name="Johannesson H."/>
        </authorList>
    </citation>
    <scope>NUCLEOTIDE SEQUENCE</scope>
    <source>
        <strain evidence="4">CBS 333.67</strain>
    </source>
</reference>
<dbReference type="InterPro" id="IPR013272">
    <property type="entry name" value="Vps72/YL1_C"/>
</dbReference>
<feature type="compositionally biased region" description="Acidic residues" evidence="2">
    <location>
        <begin position="99"/>
        <end position="114"/>
    </location>
</feature>
<feature type="compositionally biased region" description="Acidic residues" evidence="2">
    <location>
        <begin position="66"/>
        <end position="90"/>
    </location>
</feature>
<dbReference type="SMART" id="SM00993">
    <property type="entry name" value="YL1_C"/>
    <property type="match status" value="1"/>
</dbReference>
<feature type="region of interest" description="Disordered" evidence="2">
    <location>
        <begin position="285"/>
        <end position="429"/>
    </location>
</feature>
<feature type="compositionally biased region" description="Pro residues" evidence="2">
    <location>
        <begin position="380"/>
        <end position="398"/>
    </location>
</feature>
<feature type="compositionally biased region" description="Polar residues" evidence="2">
    <location>
        <begin position="322"/>
        <end position="336"/>
    </location>
</feature>
<dbReference type="PANTHER" id="PTHR13275">
    <property type="entry name" value="YL-1 PROTEIN TRANSCRIPTION FACTOR-LIKE 1"/>
    <property type="match status" value="1"/>
</dbReference>
<gene>
    <name evidence="4" type="ORF">B0T15DRAFT_287960</name>
</gene>
<name>A0AAJ0GL67_9PEZI</name>
<reference evidence="4" key="2">
    <citation type="submission" date="2023-06" db="EMBL/GenBank/DDBJ databases">
        <authorList>
            <consortium name="Lawrence Berkeley National Laboratory"/>
            <person name="Mondo S.J."/>
            <person name="Hensen N."/>
            <person name="Bonometti L."/>
            <person name="Westerberg I."/>
            <person name="Brannstrom I.O."/>
            <person name="Guillou S."/>
            <person name="Cros-Aarteil S."/>
            <person name="Calhoun S."/>
            <person name="Haridas S."/>
            <person name="Kuo A."/>
            <person name="Pangilinan J."/>
            <person name="Riley R."/>
            <person name="Labutti K."/>
            <person name="Andreopoulos B."/>
            <person name="Lipzen A."/>
            <person name="Chen C."/>
            <person name="Yanf M."/>
            <person name="Daum C."/>
            <person name="Ng V."/>
            <person name="Clum A."/>
            <person name="Steindorff A."/>
            <person name="Ohm R."/>
            <person name="Martin F."/>
            <person name="Silar P."/>
            <person name="Natvig D."/>
            <person name="Lalanne C."/>
            <person name="Gautier V."/>
            <person name="Ament-Velasquez S.L."/>
            <person name="Kruys A."/>
            <person name="Hutchinson M.I."/>
            <person name="Powell A.J."/>
            <person name="Barry K."/>
            <person name="Miller A.N."/>
            <person name="Grigoriev I.V."/>
            <person name="Debuchy R."/>
            <person name="Gladieux P."/>
            <person name="Thoren M.H."/>
            <person name="Johannesson H."/>
        </authorList>
    </citation>
    <scope>NUCLEOTIDE SEQUENCE</scope>
    <source>
        <strain evidence="4">CBS 333.67</strain>
    </source>
</reference>
<dbReference type="GO" id="GO:0005634">
    <property type="term" value="C:nucleus"/>
    <property type="evidence" value="ECO:0007669"/>
    <property type="project" value="TreeGrafter"/>
</dbReference>
<proteinExistence type="inferred from homology"/>
<comment type="similarity">
    <text evidence="1">Belongs to the VPS72/YL1 family.</text>
</comment>
<feature type="compositionally biased region" description="Pro residues" evidence="2">
    <location>
        <begin position="510"/>
        <end position="520"/>
    </location>
</feature>
<evidence type="ECO:0000313" key="4">
    <source>
        <dbReference type="EMBL" id="KAK3301974.1"/>
    </source>
</evidence>
<dbReference type="GeneID" id="87882499"/>
<dbReference type="EMBL" id="JAUDZG010000007">
    <property type="protein sequence ID" value="KAK3301974.1"/>
    <property type="molecule type" value="Genomic_DNA"/>
</dbReference>
<protein>
    <submittedName>
        <fullName evidence="4">YL1 nuclear protein-domain-containing protein</fullName>
    </submittedName>
</protein>
<evidence type="ECO:0000313" key="5">
    <source>
        <dbReference type="Proteomes" id="UP001273166"/>
    </source>
</evidence>